<dbReference type="KEGG" id="mant:BHD05_11555"/>
<feature type="transmembrane region" description="Helical" evidence="1">
    <location>
        <begin position="6"/>
        <end position="27"/>
    </location>
</feature>
<proteinExistence type="predicted"/>
<organism evidence="2 3">
    <name type="scientific">Marisediminicola antarctica</name>
    <dbReference type="NCBI Taxonomy" id="674079"/>
    <lineage>
        <taxon>Bacteria</taxon>
        <taxon>Bacillati</taxon>
        <taxon>Actinomycetota</taxon>
        <taxon>Actinomycetes</taxon>
        <taxon>Micrococcales</taxon>
        <taxon>Microbacteriaceae</taxon>
        <taxon>Marisediminicola</taxon>
    </lineage>
</organism>
<reference evidence="2 3" key="1">
    <citation type="submission" date="2016-09" db="EMBL/GenBank/DDBJ databases">
        <title>Complete genome sequence of microbes from the polar regions.</title>
        <authorList>
            <person name="Liao L."/>
            <person name="Chen B."/>
        </authorList>
    </citation>
    <scope>NUCLEOTIDE SEQUENCE [LARGE SCALE GENOMIC DNA]</scope>
    <source>
        <strain evidence="2 3">ZS314</strain>
    </source>
</reference>
<accession>A0A7L5AK59</accession>
<protein>
    <recommendedName>
        <fullName evidence="4">YggT family protein</fullName>
    </recommendedName>
</protein>
<gene>
    <name evidence="2" type="ORF">BHD05_11555</name>
</gene>
<keyword evidence="3" id="KW-1185">Reference proteome</keyword>
<dbReference type="InterPro" id="IPR003425">
    <property type="entry name" value="CCB3/YggT"/>
</dbReference>
<name>A0A7L5AK59_9MICO</name>
<feature type="transmembrane region" description="Helical" evidence="1">
    <location>
        <begin position="78"/>
        <end position="97"/>
    </location>
</feature>
<dbReference type="Proteomes" id="UP000464507">
    <property type="component" value="Chromosome"/>
</dbReference>
<evidence type="ECO:0000313" key="2">
    <source>
        <dbReference type="EMBL" id="QHO70185.1"/>
    </source>
</evidence>
<evidence type="ECO:0000256" key="1">
    <source>
        <dbReference type="SAM" id="Phobius"/>
    </source>
</evidence>
<evidence type="ECO:0000313" key="3">
    <source>
        <dbReference type="Proteomes" id="UP000464507"/>
    </source>
</evidence>
<keyword evidence="1" id="KW-0812">Transmembrane</keyword>
<dbReference type="EMBL" id="CP017146">
    <property type="protein sequence ID" value="QHO70185.1"/>
    <property type="molecule type" value="Genomic_DNA"/>
</dbReference>
<dbReference type="Pfam" id="PF02325">
    <property type="entry name" value="CCB3_YggT"/>
    <property type="match status" value="1"/>
</dbReference>
<dbReference type="AlphaFoldDB" id="A0A7L5AK59"/>
<keyword evidence="1" id="KW-1133">Transmembrane helix</keyword>
<dbReference type="GO" id="GO:0016020">
    <property type="term" value="C:membrane"/>
    <property type="evidence" value="ECO:0007669"/>
    <property type="project" value="InterPro"/>
</dbReference>
<evidence type="ECO:0008006" key="4">
    <source>
        <dbReference type="Google" id="ProtNLM"/>
    </source>
</evidence>
<dbReference type="RefSeq" id="WP_236966517.1">
    <property type="nucleotide sequence ID" value="NZ_CP017146.1"/>
</dbReference>
<sequence length="101" mass="11248">MIVSVVATIAYYTLFLYLIAMWARFILDLARNFARGWRPKGFLVVVAELVFTITDPPIRAVRRFIPPIRLGGIALDFAWSIVLIAVLILMSFATSLASSTG</sequence>
<keyword evidence="1" id="KW-0472">Membrane</keyword>